<keyword evidence="2" id="KW-0472">Membrane</keyword>
<dbReference type="AlphaFoldDB" id="A0A1E5XU86"/>
<protein>
    <submittedName>
        <fullName evidence="3">Uncharacterized protein</fullName>
    </submittedName>
</protein>
<name>A0A1E5XU86_9HYPH</name>
<dbReference type="RefSeq" id="WP_069908658.1">
    <property type="nucleotide sequence ID" value="NZ_LAJE02000086.1"/>
</dbReference>
<sequence length="80" mass="8828">MTLELQTRAPARTNRAQAHTHVGVAGALVSAAVTMLANAQLARAARRYKSRGSPPVPSHLRRDLGLMPEVMEPKSHWDYR</sequence>
<keyword evidence="2" id="KW-0812">Transmembrane</keyword>
<reference evidence="3 4" key="1">
    <citation type="journal article" date="2015" name="Genome Announc.">
        <title>Genome Assemblies of Three Soil-Associated Devosia species: D. insulae, D. limi, and D. soli.</title>
        <authorList>
            <person name="Hassan Y.I."/>
            <person name="Lepp D."/>
            <person name="Zhou T."/>
        </authorList>
    </citation>
    <scope>NUCLEOTIDE SEQUENCE [LARGE SCALE GENOMIC DNA]</scope>
    <source>
        <strain evidence="3 4">DS-56</strain>
    </source>
</reference>
<proteinExistence type="predicted"/>
<dbReference type="OrthoDB" id="7950672at2"/>
<evidence type="ECO:0000313" key="3">
    <source>
        <dbReference type="EMBL" id="OEO32162.1"/>
    </source>
</evidence>
<feature type="transmembrane region" description="Helical" evidence="2">
    <location>
        <begin position="20"/>
        <end position="41"/>
    </location>
</feature>
<evidence type="ECO:0000256" key="2">
    <source>
        <dbReference type="SAM" id="Phobius"/>
    </source>
</evidence>
<feature type="region of interest" description="Disordered" evidence="1">
    <location>
        <begin position="46"/>
        <end position="67"/>
    </location>
</feature>
<comment type="caution">
    <text evidence="3">The sequence shown here is derived from an EMBL/GenBank/DDBJ whole genome shotgun (WGS) entry which is preliminary data.</text>
</comment>
<gene>
    <name evidence="3" type="ORF">VW23_012835</name>
</gene>
<keyword evidence="4" id="KW-1185">Reference proteome</keyword>
<accession>A0A1E5XU86</accession>
<dbReference type="EMBL" id="LAJE02000086">
    <property type="protein sequence ID" value="OEO32162.1"/>
    <property type="molecule type" value="Genomic_DNA"/>
</dbReference>
<keyword evidence="2" id="KW-1133">Transmembrane helix</keyword>
<evidence type="ECO:0000313" key="4">
    <source>
        <dbReference type="Proteomes" id="UP000095463"/>
    </source>
</evidence>
<evidence type="ECO:0000256" key="1">
    <source>
        <dbReference type="SAM" id="MobiDB-lite"/>
    </source>
</evidence>
<organism evidence="3 4">
    <name type="scientific">Devosia insulae DS-56</name>
    <dbReference type="NCBI Taxonomy" id="1116389"/>
    <lineage>
        <taxon>Bacteria</taxon>
        <taxon>Pseudomonadati</taxon>
        <taxon>Pseudomonadota</taxon>
        <taxon>Alphaproteobacteria</taxon>
        <taxon>Hyphomicrobiales</taxon>
        <taxon>Devosiaceae</taxon>
        <taxon>Devosia</taxon>
    </lineage>
</organism>
<dbReference type="Proteomes" id="UP000095463">
    <property type="component" value="Unassembled WGS sequence"/>
</dbReference>